<protein>
    <submittedName>
        <fullName evidence="1">Uncharacterized protein</fullName>
    </submittedName>
</protein>
<name>A0A371G7Y5_MUCPR</name>
<gene>
    <name evidence="1" type="ORF">CR513_32017</name>
</gene>
<reference evidence="1" key="1">
    <citation type="submission" date="2018-05" db="EMBL/GenBank/DDBJ databases">
        <title>Draft genome of Mucuna pruriens seed.</title>
        <authorList>
            <person name="Nnadi N.E."/>
            <person name="Vos R."/>
            <person name="Hasami M.H."/>
            <person name="Devisetty U.K."/>
            <person name="Aguiy J.C."/>
        </authorList>
    </citation>
    <scope>NUCLEOTIDE SEQUENCE [LARGE SCALE GENOMIC DNA]</scope>
    <source>
        <strain evidence="1">JCA_2017</strain>
    </source>
</reference>
<dbReference type="AlphaFoldDB" id="A0A371G7Y5"/>
<dbReference type="EMBL" id="QJKJ01006461">
    <property type="protein sequence ID" value="RDX86635.1"/>
    <property type="molecule type" value="Genomic_DNA"/>
</dbReference>
<comment type="caution">
    <text evidence="1">The sequence shown here is derived from an EMBL/GenBank/DDBJ whole genome shotgun (WGS) entry which is preliminary data.</text>
</comment>
<evidence type="ECO:0000313" key="2">
    <source>
        <dbReference type="Proteomes" id="UP000257109"/>
    </source>
</evidence>
<accession>A0A371G7Y5</accession>
<evidence type="ECO:0000313" key="1">
    <source>
        <dbReference type="EMBL" id="RDX86635.1"/>
    </source>
</evidence>
<dbReference type="Proteomes" id="UP000257109">
    <property type="component" value="Unassembled WGS sequence"/>
</dbReference>
<feature type="non-terminal residue" evidence="1">
    <location>
        <position position="1"/>
    </location>
</feature>
<proteinExistence type="predicted"/>
<organism evidence="1 2">
    <name type="scientific">Mucuna pruriens</name>
    <name type="common">Velvet bean</name>
    <name type="synonym">Dolichos pruriens</name>
    <dbReference type="NCBI Taxonomy" id="157652"/>
    <lineage>
        <taxon>Eukaryota</taxon>
        <taxon>Viridiplantae</taxon>
        <taxon>Streptophyta</taxon>
        <taxon>Embryophyta</taxon>
        <taxon>Tracheophyta</taxon>
        <taxon>Spermatophyta</taxon>
        <taxon>Magnoliopsida</taxon>
        <taxon>eudicotyledons</taxon>
        <taxon>Gunneridae</taxon>
        <taxon>Pentapetalae</taxon>
        <taxon>rosids</taxon>
        <taxon>fabids</taxon>
        <taxon>Fabales</taxon>
        <taxon>Fabaceae</taxon>
        <taxon>Papilionoideae</taxon>
        <taxon>50 kb inversion clade</taxon>
        <taxon>NPAAA clade</taxon>
        <taxon>indigoferoid/millettioid clade</taxon>
        <taxon>Phaseoleae</taxon>
        <taxon>Mucuna</taxon>
    </lineage>
</organism>
<sequence>MVHSNPSFIALQSLSSQMVPSPSRFFGRHMKISDIVVPWIRDLDSLHYYYHDRNKKVKKDLVGNHENRCNYDKDPLESTLQDYFILAIEIIDNIYYSSVETSSFRLKLALINMMRNAG</sequence>
<keyword evidence="2" id="KW-1185">Reference proteome</keyword>